<feature type="domain" description="Protein kinase" evidence="10">
    <location>
        <begin position="483"/>
        <end position="789"/>
    </location>
</feature>
<organism evidence="11 12">
    <name type="scientific">Pristionchus mayeri</name>
    <dbReference type="NCBI Taxonomy" id="1317129"/>
    <lineage>
        <taxon>Eukaryota</taxon>
        <taxon>Metazoa</taxon>
        <taxon>Ecdysozoa</taxon>
        <taxon>Nematoda</taxon>
        <taxon>Chromadorea</taxon>
        <taxon>Rhabditida</taxon>
        <taxon>Rhabditina</taxon>
        <taxon>Diplogasteromorpha</taxon>
        <taxon>Diplogasteroidea</taxon>
        <taxon>Neodiplogasteridae</taxon>
        <taxon>Pristionchus</taxon>
    </lineage>
</organism>
<evidence type="ECO:0000256" key="2">
    <source>
        <dbReference type="ARBA" id="ARBA00022679"/>
    </source>
</evidence>
<dbReference type="InterPro" id="IPR008266">
    <property type="entry name" value="Tyr_kinase_AS"/>
</dbReference>
<feature type="binding site" evidence="8">
    <location>
        <position position="515"/>
    </location>
    <ligand>
        <name>ATP</name>
        <dbReference type="ChEBI" id="CHEBI:30616"/>
    </ligand>
</feature>
<dbReference type="SMART" id="SM00219">
    <property type="entry name" value="TyrKc"/>
    <property type="match status" value="1"/>
</dbReference>
<dbReference type="GO" id="GO:0004714">
    <property type="term" value="F:transmembrane receptor protein tyrosine kinase activity"/>
    <property type="evidence" value="ECO:0007669"/>
    <property type="project" value="UniProtKB-EC"/>
</dbReference>
<dbReference type="Proteomes" id="UP001328107">
    <property type="component" value="Unassembled WGS sequence"/>
</dbReference>
<evidence type="ECO:0000256" key="4">
    <source>
        <dbReference type="ARBA" id="ARBA00022777"/>
    </source>
</evidence>
<dbReference type="PRINTS" id="PR00109">
    <property type="entry name" value="TYRKINASE"/>
</dbReference>
<feature type="non-terminal residue" evidence="11">
    <location>
        <position position="1"/>
    </location>
</feature>
<name>A0AAN4ZRZ6_9BILA</name>
<keyword evidence="4" id="KW-0418">Kinase</keyword>
<dbReference type="AlphaFoldDB" id="A0AAN4ZRZ6"/>
<dbReference type="GO" id="GO:0007169">
    <property type="term" value="P:cell surface receptor protein tyrosine kinase signaling pathway"/>
    <property type="evidence" value="ECO:0007669"/>
    <property type="project" value="TreeGrafter"/>
</dbReference>
<dbReference type="CDD" id="cd00192">
    <property type="entry name" value="PTKc"/>
    <property type="match status" value="1"/>
</dbReference>
<dbReference type="Gene3D" id="1.10.510.10">
    <property type="entry name" value="Transferase(Phosphotransferase) domain 1"/>
    <property type="match status" value="1"/>
</dbReference>
<dbReference type="InterPro" id="IPR001245">
    <property type="entry name" value="Ser-Thr/Tyr_kinase_cat_dom"/>
</dbReference>
<dbReference type="SUPFAM" id="SSF56112">
    <property type="entry name" value="Protein kinase-like (PK-like)"/>
    <property type="match status" value="1"/>
</dbReference>
<dbReference type="PANTHER" id="PTHR24416">
    <property type="entry name" value="TYROSINE-PROTEIN KINASE RECEPTOR"/>
    <property type="match status" value="1"/>
</dbReference>
<dbReference type="GO" id="GO:0005524">
    <property type="term" value="F:ATP binding"/>
    <property type="evidence" value="ECO:0007669"/>
    <property type="project" value="UniProtKB-UniRule"/>
</dbReference>
<evidence type="ECO:0000256" key="3">
    <source>
        <dbReference type="ARBA" id="ARBA00022741"/>
    </source>
</evidence>
<dbReference type="PROSITE" id="PS00107">
    <property type="entry name" value="PROTEIN_KINASE_ATP"/>
    <property type="match status" value="1"/>
</dbReference>
<dbReference type="InterPro" id="IPR050122">
    <property type="entry name" value="RTK"/>
</dbReference>
<evidence type="ECO:0000259" key="10">
    <source>
        <dbReference type="PROSITE" id="PS50011"/>
    </source>
</evidence>
<keyword evidence="2" id="KW-0808">Transferase</keyword>
<evidence type="ECO:0000256" key="5">
    <source>
        <dbReference type="ARBA" id="ARBA00022840"/>
    </source>
</evidence>
<dbReference type="PROSITE" id="PS50011">
    <property type="entry name" value="PROTEIN_KINASE_DOM"/>
    <property type="match status" value="1"/>
</dbReference>
<dbReference type="GO" id="GO:0043235">
    <property type="term" value="C:receptor complex"/>
    <property type="evidence" value="ECO:0007669"/>
    <property type="project" value="TreeGrafter"/>
</dbReference>
<keyword evidence="6" id="KW-0829">Tyrosine-protein kinase</keyword>
<sequence>CSRRERERLVIESSIDSSDSDGVAMKSKMLYPLILATFVAAASAAGDAAVECRLRCDGEKTNETFEACLSNCTKQSKSTIYYPPPPHNVTVVTDVVIDGDKILETTVSWDYIEDQERTGFYLRVSAIGKDCERDFPGYFISDLKPTSKSQSIPLVHNKQELMISHDCTYRVEMHSKPYPYSDPLYTVITEHTVPTCLQGYCACKTGTVPTPVNVTAQPTTDGVFVSWSLPEDKLRLIAAAAIDQSALANSGESHAAPLTFHFSLMESFRPPISFSDPNAFKFRIVPDVEHSVVVSVINSTHFSTLVPAQLKRQDQYKISFFAIDSHFCHSPDAFAVFNTSAVLPSTVKEKSDENVIVSPVVVTAPPSFHPRSQIPAPVEPTPSTVTSILDHRPPFLHLGEWPAFAVYILLVVGLLSPICTIVYCVCVKRRKGLVPPRSKLRFQSIALAHSRHSILESNILYRRPIEFRTPLTEEDWTIAREEIQVGRVIGEGAFGMVCKGSVNGPKGMPVRVAIKQLKTNAADEERREFHREIDMMKKVGRHANIVTMYGYCLEADFACMVMEFVPFGDLKHYLQSLRRQLSLAVNSLKSSLCMEHQPTLTNSMTASMIDEFGNGGMPPVELQYLLDPCELQSFASQVAAGMAHLESLNITHRDLAARNILVGEQKQLKISDFGMSRPGVYIKLSKSVIPLRWLSVEAIRDNVYSTKSDVWAFGVVLWEICTLGGFPYPTVSDTDLLSHLTQGNRLEKPISCSDDIYNIMIMCWSANPNHRPSFACLADELGSMKSPYVEFLPDASTLPPHDYHGEEATGEE</sequence>
<evidence type="ECO:0000313" key="11">
    <source>
        <dbReference type="EMBL" id="GMR44354.1"/>
    </source>
</evidence>
<evidence type="ECO:0000256" key="7">
    <source>
        <dbReference type="ARBA" id="ARBA00051243"/>
    </source>
</evidence>
<evidence type="ECO:0000256" key="6">
    <source>
        <dbReference type="ARBA" id="ARBA00023137"/>
    </source>
</evidence>
<keyword evidence="12" id="KW-1185">Reference proteome</keyword>
<dbReference type="GO" id="GO:0005886">
    <property type="term" value="C:plasma membrane"/>
    <property type="evidence" value="ECO:0007669"/>
    <property type="project" value="TreeGrafter"/>
</dbReference>
<dbReference type="FunFam" id="1.10.510.10:FF:000554">
    <property type="entry name" value="Predicted protein"/>
    <property type="match status" value="1"/>
</dbReference>
<comment type="subcellular location">
    <subcellularLocation>
        <location evidence="1">Membrane</location>
        <topology evidence="1">Single-pass membrane protein</topology>
    </subcellularLocation>
</comment>
<comment type="caution">
    <text evidence="11">The sequence shown here is derived from an EMBL/GenBank/DDBJ whole genome shotgun (WGS) entry which is preliminary data.</text>
</comment>
<dbReference type="PROSITE" id="PS00109">
    <property type="entry name" value="PROTEIN_KINASE_TYR"/>
    <property type="match status" value="1"/>
</dbReference>
<evidence type="ECO:0000256" key="9">
    <source>
        <dbReference type="SAM" id="Phobius"/>
    </source>
</evidence>
<dbReference type="PANTHER" id="PTHR24416:SF594">
    <property type="entry name" value="PROTEIN KINASE DOMAIN-CONTAINING PROTEIN"/>
    <property type="match status" value="1"/>
</dbReference>
<dbReference type="Gene3D" id="3.30.200.20">
    <property type="entry name" value="Phosphorylase Kinase, domain 1"/>
    <property type="match status" value="1"/>
</dbReference>
<accession>A0AAN4ZRZ6</accession>
<dbReference type="Pfam" id="PF07714">
    <property type="entry name" value="PK_Tyr_Ser-Thr"/>
    <property type="match status" value="1"/>
</dbReference>
<gene>
    <name evidence="11" type="ORF">PMAYCL1PPCAC_14549</name>
</gene>
<feature type="transmembrane region" description="Helical" evidence="9">
    <location>
        <begin position="404"/>
        <end position="427"/>
    </location>
</feature>
<proteinExistence type="predicted"/>
<dbReference type="InterPro" id="IPR000719">
    <property type="entry name" value="Prot_kinase_dom"/>
</dbReference>
<keyword evidence="9" id="KW-0472">Membrane</keyword>
<keyword evidence="9" id="KW-0812">Transmembrane</keyword>
<keyword evidence="9" id="KW-1133">Transmembrane helix</keyword>
<protein>
    <recommendedName>
        <fullName evidence="10">Protein kinase domain-containing protein</fullName>
    </recommendedName>
</protein>
<keyword evidence="3 8" id="KW-0547">Nucleotide-binding</keyword>
<dbReference type="InterPro" id="IPR017441">
    <property type="entry name" value="Protein_kinase_ATP_BS"/>
</dbReference>
<dbReference type="InterPro" id="IPR011009">
    <property type="entry name" value="Kinase-like_dom_sf"/>
</dbReference>
<evidence type="ECO:0000313" key="12">
    <source>
        <dbReference type="Proteomes" id="UP001328107"/>
    </source>
</evidence>
<evidence type="ECO:0000256" key="8">
    <source>
        <dbReference type="PROSITE-ProRule" id="PRU10141"/>
    </source>
</evidence>
<keyword evidence="5 8" id="KW-0067">ATP-binding</keyword>
<dbReference type="EMBL" id="BTRK01000003">
    <property type="protein sequence ID" value="GMR44354.1"/>
    <property type="molecule type" value="Genomic_DNA"/>
</dbReference>
<reference evidence="12" key="1">
    <citation type="submission" date="2022-10" db="EMBL/GenBank/DDBJ databases">
        <title>Genome assembly of Pristionchus species.</title>
        <authorList>
            <person name="Yoshida K."/>
            <person name="Sommer R.J."/>
        </authorList>
    </citation>
    <scope>NUCLEOTIDE SEQUENCE [LARGE SCALE GENOMIC DNA]</scope>
    <source>
        <strain evidence="12">RS5460</strain>
    </source>
</reference>
<dbReference type="InterPro" id="IPR020635">
    <property type="entry name" value="Tyr_kinase_cat_dom"/>
</dbReference>
<comment type="catalytic activity">
    <reaction evidence="7">
        <text>L-tyrosyl-[protein] + ATP = O-phospho-L-tyrosyl-[protein] + ADP + H(+)</text>
        <dbReference type="Rhea" id="RHEA:10596"/>
        <dbReference type="Rhea" id="RHEA-COMP:10136"/>
        <dbReference type="Rhea" id="RHEA-COMP:20101"/>
        <dbReference type="ChEBI" id="CHEBI:15378"/>
        <dbReference type="ChEBI" id="CHEBI:30616"/>
        <dbReference type="ChEBI" id="CHEBI:46858"/>
        <dbReference type="ChEBI" id="CHEBI:61978"/>
        <dbReference type="ChEBI" id="CHEBI:456216"/>
        <dbReference type="EC" id="2.7.10.1"/>
    </reaction>
</comment>
<evidence type="ECO:0000256" key="1">
    <source>
        <dbReference type="ARBA" id="ARBA00004167"/>
    </source>
</evidence>